<organism evidence="1 2">
    <name type="scientific">Pseudomonas kairouanensis</name>
    <dbReference type="NCBI Taxonomy" id="2293832"/>
    <lineage>
        <taxon>Bacteria</taxon>
        <taxon>Pseudomonadati</taxon>
        <taxon>Pseudomonadota</taxon>
        <taxon>Gammaproteobacteria</taxon>
        <taxon>Pseudomonadales</taxon>
        <taxon>Pseudomonadaceae</taxon>
        <taxon>Pseudomonas</taxon>
    </lineage>
</organism>
<name>A0A4Z0AXJ6_9PSED</name>
<dbReference type="RefSeq" id="WP_135288487.1">
    <property type="nucleotide sequence ID" value="NZ_QUZU01000005.1"/>
</dbReference>
<dbReference type="AlphaFoldDB" id="A0A4Z0AXJ6"/>
<protein>
    <submittedName>
        <fullName evidence="1">Uncharacterized protein</fullName>
    </submittedName>
</protein>
<dbReference type="OrthoDB" id="6900147at2"/>
<proteinExistence type="predicted"/>
<sequence length="90" mass="9819">MSTELPPNRFFTFKDGSPEGDLDEIRLAVFTRPGTAEGEVIDDDNSYAVLLDTESNGVISIKIDESRFRLTPQQAAALASALTDLSRKEG</sequence>
<comment type="caution">
    <text evidence="1">The sequence shown here is derived from an EMBL/GenBank/DDBJ whole genome shotgun (WGS) entry which is preliminary data.</text>
</comment>
<dbReference type="EMBL" id="QUZU01000005">
    <property type="protein sequence ID" value="TFY91191.1"/>
    <property type="molecule type" value="Genomic_DNA"/>
</dbReference>
<accession>A0A4Z0AXJ6</accession>
<dbReference type="Proteomes" id="UP000297391">
    <property type="component" value="Unassembled WGS sequence"/>
</dbReference>
<evidence type="ECO:0000313" key="2">
    <source>
        <dbReference type="Proteomes" id="UP000297391"/>
    </source>
</evidence>
<evidence type="ECO:0000313" key="1">
    <source>
        <dbReference type="EMBL" id="TFY91191.1"/>
    </source>
</evidence>
<gene>
    <name evidence="1" type="ORF">DYL59_06835</name>
</gene>
<reference evidence="1 2" key="1">
    <citation type="journal article" date="2019" name="Syst. Appl. Microbiol.">
        <title>New species of pathogenic Pseudomonas isolated from citrus in Tunisia: Proposal of Pseudomonas kairouanensis sp. nov. and Pseudomonas nabeulensis sp. nov.</title>
        <authorList>
            <person name="Oueslati M."/>
            <person name="Mulet M."/>
            <person name="Gomila M."/>
            <person name="Berge O."/>
            <person name="Hajlaoui M.R."/>
            <person name="Lalucat J."/>
            <person name="Sadfi-Zouaoui N."/>
            <person name="Garcia-Valdes E."/>
        </authorList>
    </citation>
    <scope>NUCLEOTIDE SEQUENCE [LARGE SCALE GENOMIC DNA]</scope>
    <source>
        <strain evidence="1 2">KC12</strain>
    </source>
</reference>
<keyword evidence="2" id="KW-1185">Reference proteome</keyword>